<organism evidence="10 11">
    <name type="scientific">Photobacterium aphoticum</name>
    <dbReference type="NCBI Taxonomy" id="754436"/>
    <lineage>
        <taxon>Bacteria</taxon>
        <taxon>Pseudomonadati</taxon>
        <taxon>Pseudomonadota</taxon>
        <taxon>Gammaproteobacteria</taxon>
        <taxon>Vibrionales</taxon>
        <taxon>Vibrionaceae</taxon>
        <taxon>Photobacterium</taxon>
    </lineage>
</organism>
<proteinExistence type="predicted"/>
<dbReference type="Gene3D" id="3.55.40.10">
    <property type="entry name" value="minor pseudopilin epsh domain"/>
    <property type="match status" value="1"/>
</dbReference>
<sequence length="198" mass="22933">MQKRAAGFTLIEILLVLVLLASSAVAVIISMPESKEDAVKEEAARFRHLVQLLGEESLLNGRDYGIRVERDHYQFLQLTSQDWEPMQASRFFTRVEMPEDIRLNVEIGSYSWQDNDRLFKPGSLFDEDLFAEQTDKDKIKPPQVVVMASGEYTPFTLEFEVEGENQFWRVQADELGQLYLLPPGESIESLREKEEEWQ</sequence>
<comment type="caution">
    <text evidence="10">The sequence shown here is derived from an EMBL/GenBank/DDBJ whole genome shotgun (WGS) entry which is preliminary data.</text>
</comment>
<name>A0A090QY82_9GAMM</name>
<keyword evidence="7" id="KW-1133">Transmembrane helix</keyword>
<dbReference type="EMBL" id="BBMN01000019">
    <property type="protein sequence ID" value="GAL07831.1"/>
    <property type="molecule type" value="Genomic_DNA"/>
</dbReference>
<accession>A0A090QY82</accession>
<comment type="subcellular location">
    <subcellularLocation>
        <location evidence="1">Cell inner membrane</location>
        <topology evidence="1">Single-pass membrane protein</topology>
    </subcellularLocation>
</comment>
<evidence type="ECO:0000256" key="2">
    <source>
        <dbReference type="ARBA" id="ARBA00021549"/>
    </source>
</evidence>
<evidence type="ECO:0000256" key="1">
    <source>
        <dbReference type="ARBA" id="ARBA00004377"/>
    </source>
</evidence>
<evidence type="ECO:0000256" key="9">
    <source>
        <dbReference type="ARBA" id="ARBA00030775"/>
    </source>
</evidence>
<keyword evidence="4" id="KW-0488">Methylation</keyword>
<evidence type="ECO:0000256" key="8">
    <source>
        <dbReference type="ARBA" id="ARBA00023136"/>
    </source>
</evidence>
<dbReference type="GO" id="GO:0015628">
    <property type="term" value="P:protein secretion by the type II secretion system"/>
    <property type="evidence" value="ECO:0007669"/>
    <property type="project" value="InterPro"/>
</dbReference>
<dbReference type="STRING" id="754436.JCM19237_7013"/>
<keyword evidence="8" id="KW-0472">Membrane</keyword>
<keyword evidence="5" id="KW-0997">Cell inner membrane</keyword>
<evidence type="ECO:0000256" key="4">
    <source>
        <dbReference type="ARBA" id="ARBA00022481"/>
    </source>
</evidence>
<dbReference type="NCBIfam" id="TIGR02532">
    <property type="entry name" value="IV_pilin_GFxxxE"/>
    <property type="match status" value="1"/>
</dbReference>
<dbReference type="Proteomes" id="UP000029227">
    <property type="component" value="Unassembled WGS sequence"/>
</dbReference>
<dbReference type="GO" id="GO:0005886">
    <property type="term" value="C:plasma membrane"/>
    <property type="evidence" value="ECO:0007669"/>
    <property type="project" value="UniProtKB-SubCell"/>
</dbReference>
<dbReference type="PRINTS" id="PR00885">
    <property type="entry name" value="BCTERIALGSPH"/>
</dbReference>
<dbReference type="PROSITE" id="PS00409">
    <property type="entry name" value="PROKAR_NTER_METHYL"/>
    <property type="match status" value="1"/>
</dbReference>
<keyword evidence="3" id="KW-1003">Cell membrane</keyword>
<dbReference type="NCBIfam" id="TIGR01708">
    <property type="entry name" value="typeII_sec_gspH"/>
    <property type="match status" value="1"/>
</dbReference>
<dbReference type="eggNOG" id="COG2165">
    <property type="taxonomic scope" value="Bacteria"/>
</dbReference>
<evidence type="ECO:0000313" key="10">
    <source>
        <dbReference type="EMBL" id="GAL07831.1"/>
    </source>
</evidence>
<reference evidence="10 11" key="1">
    <citation type="journal article" date="2014" name="Genome Announc.">
        <title>Draft Genome Sequences of Two Vibrionaceae Species, Vibrio ponticus C121 and Photobacterium aphoticum C119, Isolated as Coral Reef Microbiota.</title>
        <authorList>
            <person name="Al-saari N."/>
            <person name="Meirelles P.M."/>
            <person name="Mino S."/>
            <person name="Suda W."/>
            <person name="Oshima K."/>
            <person name="Hattori M."/>
            <person name="Ohkuma M."/>
            <person name="Thompson F.L."/>
            <person name="Gomez-Gil B."/>
            <person name="Sawabe T."/>
            <person name="Sawabe T."/>
        </authorList>
    </citation>
    <scope>NUCLEOTIDE SEQUENCE [LARGE SCALE GENOMIC DNA]</scope>
    <source>
        <strain evidence="10 11">JCM 19237</strain>
    </source>
</reference>
<dbReference type="AlphaFoldDB" id="A0A090QY82"/>
<dbReference type="GO" id="GO:0015627">
    <property type="term" value="C:type II protein secretion system complex"/>
    <property type="evidence" value="ECO:0007669"/>
    <property type="project" value="InterPro"/>
</dbReference>
<evidence type="ECO:0000313" key="11">
    <source>
        <dbReference type="Proteomes" id="UP000029227"/>
    </source>
</evidence>
<evidence type="ECO:0000256" key="7">
    <source>
        <dbReference type="ARBA" id="ARBA00022989"/>
    </source>
</evidence>
<dbReference type="Pfam" id="PF07963">
    <property type="entry name" value="N_methyl"/>
    <property type="match status" value="1"/>
</dbReference>
<dbReference type="SUPFAM" id="SSF54523">
    <property type="entry name" value="Pili subunits"/>
    <property type="match status" value="1"/>
</dbReference>
<dbReference type="InterPro" id="IPR002416">
    <property type="entry name" value="T2SS_protein-GspH"/>
</dbReference>
<evidence type="ECO:0000256" key="3">
    <source>
        <dbReference type="ARBA" id="ARBA00022475"/>
    </source>
</evidence>
<dbReference type="InterPro" id="IPR045584">
    <property type="entry name" value="Pilin-like"/>
</dbReference>
<keyword evidence="6" id="KW-0812">Transmembrane</keyword>
<dbReference type="InterPro" id="IPR012902">
    <property type="entry name" value="N_methyl_site"/>
</dbReference>
<evidence type="ECO:0000256" key="6">
    <source>
        <dbReference type="ARBA" id="ARBA00022692"/>
    </source>
</evidence>
<evidence type="ECO:0000256" key="5">
    <source>
        <dbReference type="ARBA" id="ARBA00022519"/>
    </source>
</evidence>
<protein>
    <recommendedName>
        <fullName evidence="2">Type II secretion system protein H</fullName>
    </recommendedName>
    <alternativeName>
        <fullName evidence="9">General secretion pathway protein H</fullName>
    </alternativeName>
</protein>
<dbReference type="InterPro" id="IPR049875">
    <property type="entry name" value="TypeII_GspH"/>
</dbReference>
<gene>
    <name evidence="10" type="ORF">JCM19237_7013</name>
</gene>